<dbReference type="InterPro" id="IPR006918">
    <property type="entry name" value="COBRA_pln"/>
</dbReference>
<dbReference type="Pfam" id="PF04833">
    <property type="entry name" value="COBRA"/>
    <property type="match status" value="1"/>
</dbReference>
<keyword evidence="6" id="KW-0449">Lipoprotein</keyword>
<keyword evidence="3" id="KW-0472">Membrane</keyword>
<dbReference type="Pfam" id="PF25079">
    <property type="entry name" value="COB_C"/>
    <property type="match status" value="1"/>
</dbReference>
<evidence type="ECO:0000256" key="2">
    <source>
        <dbReference type="ARBA" id="ARBA00005507"/>
    </source>
</evidence>
<keyword evidence="4 8" id="KW-0732">Signal</keyword>
<sequence>MISNKHEWTILMAFLFAVLFSHAAAYDPLDPTGNIAIKWDVMQWTSDGYVAVVTMTNFQMYRHIMAPGWTLGWVWAKKEVIWSMVGAQATEQGDCTKFKGNIPHCCKKNPTVVDLLPGVPYNQQIANCCKGGVVASWGQDSSAAVSSFQVSVGLSGTSNKTVRLPKNFTLLGPGPGYTCSQAKVVPKTVFLSPDGRRKTQALMTWNVTCTYSQLLASQKPTCCVSMSSFYNSTITPCPSCACGCQNKQRCVNTTSDSKLSSVVGLNNRVKDNSPLLQCTQHMCPIRVHWHVKLNYKKYWRVKIAVTNFNYLSNYSQWTLVAEHPNLNNISQIFSFVYKPLIPYNSRNDTGLFYGIKFYNDVLMAAGPDGNLQSELILEKDAETFTFKEGWAFPRKIYFNGDECMMPPPDSYPFLPNSANPNLLITKFPKLALIFCLLASTLAFL</sequence>
<dbReference type="PANTHER" id="PTHR31673:SF27">
    <property type="entry name" value="COBRA-LIKE PROTEIN"/>
    <property type="match status" value="1"/>
</dbReference>
<keyword evidence="5" id="KW-0325">Glycoprotein</keyword>
<gene>
    <name evidence="10" type="ORF">FNV43_RR20798</name>
</gene>
<evidence type="ECO:0000313" key="11">
    <source>
        <dbReference type="Proteomes" id="UP000796880"/>
    </source>
</evidence>
<dbReference type="InterPro" id="IPR056900">
    <property type="entry name" value="COB_C"/>
</dbReference>
<evidence type="ECO:0000313" key="10">
    <source>
        <dbReference type="EMBL" id="KAF3438042.1"/>
    </source>
</evidence>
<evidence type="ECO:0000256" key="7">
    <source>
        <dbReference type="PIRNR" id="PIRNR038122"/>
    </source>
</evidence>
<evidence type="ECO:0000256" key="5">
    <source>
        <dbReference type="ARBA" id="ARBA00023180"/>
    </source>
</evidence>
<dbReference type="GO" id="GO:0098552">
    <property type="term" value="C:side of membrane"/>
    <property type="evidence" value="ECO:0007669"/>
    <property type="project" value="UniProtKB-KW"/>
</dbReference>
<feature type="signal peptide" evidence="8">
    <location>
        <begin position="1"/>
        <end position="25"/>
    </location>
</feature>
<name>A0A8K0GQT6_9ROSA</name>
<proteinExistence type="inferred from homology"/>
<feature type="domain" description="COBRA C-terminal" evidence="9">
    <location>
        <begin position="221"/>
        <end position="412"/>
    </location>
</feature>
<dbReference type="AlphaFoldDB" id="A0A8K0GQT6"/>
<evidence type="ECO:0000256" key="6">
    <source>
        <dbReference type="ARBA" id="ARBA00023288"/>
    </source>
</evidence>
<evidence type="ECO:0000256" key="3">
    <source>
        <dbReference type="ARBA" id="ARBA00022622"/>
    </source>
</evidence>
<dbReference type="GO" id="GO:0010215">
    <property type="term" value="P:cellulose microfibril organization"/>
    <property type="evidence" value="ECO:0007669"/>
    <property type="project" value="InterPro"/>
</dbReference>
<comment type="subcellular location">
    <subcellularLocation>
        <location evidence="1">Cell membrane</location>
        <topology evidence="1">Lipid-anchor</topology>
        <topology evidence="1">GPI-anchor</topology>
    </subcellularLocation>
</comment>
<feature type="chain" id="PRO_5035439145" description="COBRA-like protein" evidence="8">
    <location>
        <begin position="26"/>
        <end position="444"/>
    </location>
</feature>
<dbReference type="GO" id="GO:0052324">
    <property type="term" value="P:plant-type cell wall cellulose biosynthetic process"/>
    <property type="evidence" value="ECO:0007669"/>
    <property type="project" value="TreeGrafter"/>
</dbReference>
<comment type="similarity">
    <text evidence="2 7">Belongs to the COBRA family.</text>
</comment>
<evidence type="ECO:0000256" key="1">
    <source>
        <dbReference type="ARBA" id="ARBA00004609"/>
    </source>
</evidence>
<evidence type="ECO:0000256" key="8">
    <source>
        <dbReference type="SAM" id="SignalP"/>
    </source>
</evidence>
<keyword evidence="11" id="KW-1185">Reference proteome</keyword>
<keyword evidence="3" id="KW-0336">GPI-anchor</keyword>
<comment type="caution">
    <text evidence="10">The sequence shown here is derived from an EMBL/GenBank/DDBJ whole genome shotgun (WGS) entry which is preliminary data.</text>
</comment>
<accession>A0A8K0GQT6</accession>
<dbReference type="PIRSF" id="PIRSF038122">
    <property type="entry name" value="COBRA"/>
    <property type="match status" value="1"/>
</dbReference>
<evidence type="ECO:0000259" key="9">
    <source>
        <dbReference type="Pfam" id="PF25079"/>
    </source>
</evidence>
<dbReference type="GO" id="GO:0005886">
    <property type="term" value="C:plasma membrane"/>
    <property type="evidence" value="ECO:0007669"/>
    <property type="project" value="UniProtKB-SubCell"/>
</dbReference>
<dbReference type="OrthoDB" id="2012261at2759"/>
<evidence type="ECO:0000256" key="4">
    <source>
        <dbReference type="ARBA" id="ARBA00022729"/>
    </source>
</evidence>
<protein>
    <recommendedName>
        <fullName evidence="7">COBRA-like protein</fullName>
    </recommendedName>
</protein>
<dbReference type="Proteomes" id="UP000796880">
    <property type="component" value="Unassembled WGS sequence"/>
</dbReference>
<dbReference type="PANTHER" id="PTHR31673">
    <property type="entry name" value="PROTEIN COBRA"/>
    <property type="match status" value="1"/>
</dbReference>
<dbReference type="EMBL" id="VOIH02000009">
    <property type="protein sequence ID" value="KAF3438042.1"/>
    <property type="molecule type" value="Genomic_DNA"/>
</dbReference>
<reference evidence="10" key="1">
    <citation type="submission" date="2020-03" db="EMBL/GenBank/DDBJ databases">
        <title>A high-quality chromosome-level genome assembly of a woody plant with both climbing and erect habits, Rhamnella rubrinervis.</title>
        <authorList>
            <person name="Lu Z."/>
            <person name="Yang Y."/>
            <person name="Zhu X."/>
            <person name="Sun Y."/>
        </authorList>
    </citation>
    <scope>NUCLEOTIDE SEQUENCE</scope>
    <source>
        <strain evidence="10">BYM</strain>
        <tissue evidence="10">Leaf</tissue>
    </source>
</reference>
<organism evidence="10 11">
    <name type="scientific">Rhamnella rubrinervis</name>
    <dbReference type="NCBI Taxonomy" id="2594499"/>
    <lineage>
        <taxon>Eukaryota</taxon>
        <taxon>Viridiplantae</taxon>
        <taxon>Streptophyta</taxon>
        <taxon>Embryophyta</taxon>
        <taxon>Tracheophyta</taxon>
        <taxon>Spermatophyta</taxon>
        <taxon>Magnoliopsida</taxon>
        <taxon>eudicotyledons</taxon>
        <taxon>Gunneridae</taxon>
        <taxon>Pentapetalae</taxon>
        <taxon>rosids</taxon>
        <taxon>fabids</taxon>
        <taxon>Rosales</taxon>
        <taxon>Rhamnaceae</taxon>
        <taxon>rhamnoid group</taxon>
        <taxon>Rhamneae</taxon>
        <taxon>Rhamnella</taxon>
    </lineage>
</organism>